<dbReference type="EMBL" id="GG738858">
    <property type="protein sequence ID" value="EFC46445.1"/>
    <property type="molecule type" value="Genomic_DNA"/>
</dbReference>
<dbReference type="AlphaFoldDB" id="D2V9E2"/>
<proteinExistence type="predicted"/>
<dbReference type="VEuPathDB" id="AmoebaDB:NAEGRDRAFT_65410"/>
<dbReference type="KEGG" id="ngr:NAEGRDRAFT_65410"/>
<keyword evidence="1" id="KW-0472">Membrane</keyword>
<dbReference type="GeneID" id="8848658"/>
<organism evidence="3">
    <name type="scientific">Naegleria gruberi</name>
    <name type="common">Amoeba</name>
    <dbReference type="NCBI Taxonomy" id="5762"/>
    <lineage>
        <taxon>Eukaryota</taxon>
        <taxon>Discoba</taxon>
        <taxon>Heterolobosea</taxon>
        <taxon>Tetramitia</taxon>
        <taxon>Eutetramitia</taxon>
        <taxon>Vahlkampfiidae</taxon>
        <taxon>Naegleria</taxon>
    </lineage>
</organism>
<gene>
    <name evidence="2" type="ORF">NAEGRDRAFT_65410</name>
</gene>
<dbReference type="InParanoid" id="D2V9E2"/>
<evidence type="ECO:0000313" key="3">
    <source>
        <dbReference type="Proteomes" id="UP000006671"/>
    </source>
</evidence>
<keyword evidence="3" id="KW-1185">Reference proteome</keyword>
<protein>
    <submittedName>
        <fullName evidence="2">Predicted protein</fullName>
    </submittedName>
</protein>
<accession>D2V9E2</accession>
<keyword evidence="1" id="KW-0812">Transmembrane</keyword>
<feature type="transmembrane region" description="Helical" evidence="1">
    <location>
        <begin position="48"/>
        <end position="68"/>
    </location>
</feature>
<dbReference type="Proteomes" id="UP000006671">
    <property type="component" value="Unassembled WGS sequence"/>
</dbReference>
<dbReference type="RefSeq" id="XP_002679189.1">
    <property type="nucleotide sequence ID" value="XM_002679143.1"/>
</dbReference>
<evidence type="ECO:0000256" key="1">
    <source>
        <dbReference type="SAM" id="Phobius"/>
    </source>
</evidence>
<reference evidence="2 3" key="1">
    <citation type="journal article" date="2010" name="Cell">
        <title>The genome of Naegleria gruberi illuminates early eukaryotic versatility.</title>
        <authorList>
            <person name="Fritz-Laylin L.K."/>
            <person name="Prochnik S.E."/>
            <person name="Ginger M.L."/>
            <person name="Dacks J.B."/>
            <person name="Carpenter M.L."/>
            <person name="Field M.C."/>
            <person name="Kuo A."/>
            <person name="Paredez A."/>
            <person name="Chapman J."/>
            <person name="Pham J."/>
            <person name="Shu S."/>
            <person name="Neupane R."/>
            <person name="Cipriano M."/>
            <person name="Mancuso J."/>
            <person name="Tu H."/>
            <person name="Salamov A."/>
            <person name="Lindquist E."/>
            <person name="Shapiro H."/>
            <person name="Lucas S."/>
            <person name="Grigoriev I.V."/>
            <person name="Cande W.Z."/>
            <person name="Fulton C."/>
            <person name="Rokhsar D.S."/>
            <person name="Dawson S.C."/>
        </authorList>
    </citation>
    <scope>NUCLEOTIDE SEQUENCE [LARGE SCALE GENOMIC DNA]</scope>
    <source>
        <strain evidence="2 3">NEG-M</strain>
    </source>
</reference>
<keyword evidence="1" id="KW-1133">Transmembrane helix</keyword>
<dbReference type="CDD" id="cd22997">
    <property type="entry name" value="GT_LH"/>
    <property type="match status" value="1"/>
</dbReference>
<name>D2V9E2_NAEGR</name>
<evidence type="ECO:0000313" key="2">
    <source>
        <dbReference type="EMBL" id="EFC46445.1"/>
    </source>
</evidence>
<sequence>MQRPNISQDLESHISSSTSTASFSNLPYVNSEKHLIKSNVNGKSRCNLPTILLLLFILTSLVMIFYLTSKRGVRGEARVFPVTYLDVDFTNSENLKLNRVRGLCKIFLSTYYLFNYNEKSPNYVPPTVIGADGAPEAKYTHWKKIERTFQFLSGGESNYIDDHDIIVFSDATDVLFINNIENVKKVYETYYIKEIANIDLKDSERDWPIVFIAEKNKWPPNDFIQNMFTEDCHNYVGVGGS</sequence>